<feature type="domain" description="HTH gntR-type" evidence="4">
    <location>
        <begin position="14"/>
        <end position="82"/>
    </location>
</feature>
<reference evidence="5" key="1">
    <citation type="submission" date="2015-07" db="EMBL/GenBank/DDBJ databases">
        <title>Draft Genome Sequences of Anaerolinea thermolimosa IMO-1, Bellilinea caldifistulae GOMI-1, Leptolinea tardivitalis YMTK-2, Levilinea saccharolytica KIBI-1,Longilinea arvoryzae KOME-1, Previously Described as Members of the Anaerolineaceae (Chloroflexi).</title>
        <authorList>
            <person name="Sekiguchi Y."/>
            <person name="Ohashi A."/>
            <person name="Matsuura N."/>
            <person name="Tourlousse M.D."/>
        </authorList>
    </citation>
    <scope>NUCLEOTIDE SEQUENCE [LARGE SCALE GENOMIC DNA]</scope>
    <source>
        <strain evidence="5">KOME-1</strain>
    </source>
</reference>
<evidence type="ECO:0000313" key="5">
    <source>
        <dbReference type="EMBL" id="GAP13376.1"/>
    </source>
</evidence>
<dbReference type="SUPFAM" id="SSF46785">
    <property type="entry name" value="Winged helix' DNA-binding domain"/>
    <property type="match status" value="1"/>
</dbReference>
<dbReference type="InterPro" id="IPR000524">
    <property type="entry name" value="Tscrpt_reg_HTH_GntR"/>
</dbReference>
<dbReference type="Gene3D" id="3.40.1410.10">
    <property type="entry name" value="Chorismate lyase-like"/>
    <property type="match status" value="1"/>
</dbReference>
<evidence type="ECO:0000313" key="6">
    <source>
        <dbReference type="Proteomes" id="UP000055060"/>
    </source>
</evidence>
<dbReference type="SUPFAM" id="SSF64288">
    <property type="entry name" value="Chorismate lyase-like"/>
    <property type="match status" value="1"/>
</dbReference>
<dbReference type="InterPro" id="IPR028978">
    <property type="entry name" value="Chorismate_lyase_/UTRA_dom_sf"/>
</dbReference>
<dbReference type="AlphaFoldDB" id="A0A0S7BEK5"/>
<dbReference type="PRINTS" id="PR00035">
    <property type="entry name" value="HTHGNTR"/>
</dbReference>
<dbReference type="InterPro" id="IPR036390">
    <property type="entry name" value="WH_DNA-bd_sf"/>
</dbReference>
<evidence type="ECO:0000256" key="1">
    <source>
        <dbReference type="ARBA" id="ARBA00023015"/>
    </source>
</evidence>
<dbReference type="InterPro" id="IPR036388">
    <property type="entry name" value="WH-like_DNA-bd_sf"/>
</dbReference>
<keyword evidence="6" id="KW-1185">Reference proteome</keyword>
<dbReference type="InterPro" id="IPR050679">
    <property type="entry name" value="Bact_HTH_transcr_reg"/>
</dbReference>
<dbReference type="Gene3D" id="1.10.10.10">
    <property type="entry name" value="Winged helix-like DNA-binding domain superfamily/Winged helix DNA-binding domain"/>
    <property type="match status" value="1"/>
</dbReference>
<dbReference type="InterPro" id="IPR011663">
    <property type="entry name" value="UTRA"/>
</dbReference>
<dbReference type="CDD" id="cd07377">
    <property type="entry name" value="WHTH_GntR"/>
    <property type="match status" value="1"/>
</dbReference>
<dbReference type="Proteomes" id="UP000055060">
    <property type="component" value="Unassembled WGS sequence"/>
</dbReference>
<evidence type="ECO:0000256" key="2">
    <source>
        <dbReference type="ARBA" id="ARBA00023125"/>
    </source>
</evidence>
<dbReference type="Pfam" id="PF07702">
    <property type="entry name" value="UTRA"/>
    <property type="match status" value="1"/>
</dbReference>
<dbReference type="Pfam" id="PF00392">
    <property type="entry name" value="GntR"/>
    <property type="match status" value="1"/>
</dbReference>
<dbReference type="PANTHER" id="PTHR44846:SF1">
    <property type="entry name" value="MANNOSYL-D-GLYCERATE TRANSPORT_METABOLISM SYSTEM REPRESSOR MNGR-RELATED"/>
    <property type="match status" value="1"/>
</dbReference>
<dbReference type="PROSITE" id="PS50949">
    <property type="entry name" value="HTH_GNTR"/>
    <property type="match status" value="1"/>
</dbReference>
<dbReference type="GO" id="GO:0003677">
    <property type="term" value="F:DNA binding"/>
    <property type="evidence" value="ECO:0007669"/>
    <property type="project" value="UniProtKB-KW"/>
</dbReference>
<dbReference type="SMART" id="SM00345">
    <property type="entry name" value="HTH_GNTR"/>
    <property type="match status" value="1"/>
</dbReference>
<dbReference type="OrthoDB" id="146373at2"/>
<gene>
    <name evidence="5" type="ORF">LARV_01129</name>
</gene>
<dbReference type="GO" id="GO:0045892">
    <property type="term" value="P:negative regulation of DNA-templated transcription"/>
    <property type="evidence" value="ECO:0007669"/>
    <property type="project" value="TreeGrafter"/>
</dbReference>
<keyword evidence="2" id="KW-0238">DNA-binding</keyword>
<evidence type="ECO:0000256" key="3">
    <source>
        <dbReference type="ARBA" id="ARBA00023163"/>
    </source>
</evidence>
<dbReference type="EMBL" id="DF967972">
    <property type="protein sequence ID" value="GAP13376.1"/>
    <property type="molecule type" value="Genomic_DNA"/>
</dbReference>
<keyword evidence="3" id="KW-0804">Transcription</keyword>
<organism evidence="5">
    <name type="scientific">Longilinea arvoryzae</name>
    <dbReference type="NCBI Taxonomy" id="360412"/>
    <lineage>
        <taxon>Bacteria</taxon>
        <taxon>Bacillati</taxon>
        <taxon>Chloroflexota</taxon>
        <taxon>Anaerolineae</taxon>
        <taxon>Anaerolineales</taxon>
        <taxon>Anaerolineaceae</taxon>
        <taxon>Longilinea</taxon>
    </lineage>
</organism>
<keyword evidence="1" id="KW-0805">Transcription regulation</keyword>
<dbReference type="PANTHER" id="PTHR44846">
    <property type="entry name" value="MANNOSYL-D-GLYCERATE TRANSPORT/METABOLISM SYSTEM REPRESSOR MNGR-RELATED"/>
    <property type="match status" value="1"/>
</dbReference>
<evidence type="ECO:0000259" key="4">
    <source>
        <dbReference type="PROSITE" id="PS50949"/>
    </source>
</evidence>
<proteinExistence type="predicted"/>
<name>A0A0S7BEK5_9CHLR</name>
<sequence length="253" mass="28885">MIEFTDAINFDSSIPYYTQLKTILEEQIRQNIFRAGDHLPSHSELCDQYGVSKAVVRQALKQLEIEGLIVQRRGKLTMIAEKKIPGDLLQQLSGTYHNMTRLGYYPTTRVILNHVILATESIAKKLEIKPMDQVIELERLRFIEDEPFVFMRSYVPYDLCPKIAEIDLTGKSLLDEIKREYGFVISSSKRTIEAVSARETEANLLKISRGAPLLLFNSVSFIDTGRVIGSTRALFRGDRARFDVEIGDINERV</sequence>
<dbReference type="SMART" id="SM00866">
    <property type="entry name" value="UTRA"/>
    <property type="match status" value="1"/>
</dbReference>
<dbReference type="STRING" id="360412.LARV_01129"/>
<accession>A0A0S7BEK5</accession>
<dbReference type="GO" id="GO:0003700">
    <property type="term" value="F:DNA-binding transcription factor activity"/>
    <property type="evidence" value="ECO:0007669"/>
    <property type="project" value="InterPro"/>
</dbReference>
<protein>
    <submittedName>
        <fullName evidence="5">Transcriptional regulator</fullName>
    </submittedName>
</protein>